<feature type="transmembrane region" description="Helical" evidence="1">
    <location>
        <begin position="133"/>
        <end position="156"/>
    </location>
</feature>
<reference evidence="3" key="2">
    <citation type="journal article" date="2021" name="PeerJ">
        <title>Extensive microbial diversity within the chicken gut microbiome revealed by metagenomics and culture.</title>
        <authorList>
            <person name="Gilroy R."/>
            <person name="Ravi A."/>
            <person name="Getino M."/>
            <person name="Pursley I."/>
            <person name="Horton D.L."/>
            <person name="Alikhan N.F."/>
            <person name="Baker D."/>
            <person name="Gharbi K."/>
            <person name="Hall N."/>
            <person name="Watson M."/>
            <person name="Adriaenssens E.M."/>
            <person name="Foster-Nyarko E."/>
            <person name="Jarju S."/>
            <person name="Secka A."/>
            <person name="Antonio M."/>
            <person name="Oren A."/>
            <person name="Chaudhuri R.R."/>
            <person name="La Ragione R."/>
            <person name="Hildebrand F."/>
            <person name="Pallen M.J."/>
        </authorList>
    </citation>
    <scope>NUCLEOTIDE SEQUENCE</scope>
    <source>
        <strain evidence="3">ChiBcec6-7307</strain>
    </source>
</reference>
<feature type="transmembrane region" description="Helical" evidence="1">
    <location>
        <begin position="223"/>
        <end position="242"/>
    </location>
</feature>
<dbReference type="InterPro" id="IPR024529">
    <property type="entry name" value="ECF_trnsprt_substrate-spec"/>
</dbReference>
<dbReference type="PANTHER" id="PTHR45138">
    <property type="entry name" value="REGULATORY COMPONENTS OF SENSORY TRANSDUCTION SYSTEM"/>
    <property type="match status" value="1"/>
</dbReference>
<dbReference type="EMBL" id="DVOS01000022">
    <property type="protein sequence ID" value="HIV22674.1"/>
    <property type="molecule type" value="Genomic_DNA"/>
</dbReference>
<dbReference type="PROSITE" id="PS50887">
    <property type="entry name" value="GGDEF"/>
    <property type="match status" value="1"/>
</dbReference>
<dbReference type="AlphaFoldDB" id="A0A9D1T7F7"/>
<keyword evidence="1" id="KW-0812">Transmembrane</keyword>
<evidence type="ECO:0000313" key="4">
    <source>
        <dbReference type="Proteomes" id="UP000886889"/>
    </source>
</evidence>
<feature type="transmembrane region" description="Helical" evidence="1">
    <location>
        <begin position="66"/>
        <end position="85"/>
    </location>
</feature>
<keyword evidence="1" id="KW-1133">Transmembrane helix</keyword>
<dbReference type="Proteomes" id="UP000886889">
    <property type="component" value="Unassembled WGS sequence"/>
</dbReference>
<protein>
    <submittedName>
        <fullName evidence="3">Diguanylate cyclase</fullName>
    </submittedName>
</protein>
<dbReference type="Pfam" id="PF12822">
    <property type="entry name" value="ECF_trnsprt"/>
    <property type="match status" value="1"/>
</dbReference>
<dbReference type="CDD" id="cd01949">
    <property type="entry name" value="GGDEF"/>
    <property type="match status" value="1"/>
</dbReference>
<dbReference type="InterPro" id="IPR029787">
    <property type="entry name" value="Nucleotide_cyclase"/>
</dbReference>
<evidence type="ECO:0000256" key="1">
    <source>
        <dbReference type="SAM" id="Phobius"/>
    </source>
</evidence>
<dbReference type="PANTHER" id="PTHR45138:SF9">
    <property type="entry name" value="DIGUANYLATE CYCLASE DGCM-RELATED"/>
    <property type="match status" value="1"/>
</dbReference>
<dbReference type="InterPro" id="IPR050469">
    <property type="entry name" value="Diguanylate_Cyclase"/>
</dbReference>
<accession>A0A9D1T7F7</accession>
<feature type="domain" description="GGDEF" evidence="2">
    <location>
        <begin position="333"/>
        <end position="462"/>
    </location>
</feature>
<organism evidence="3 4">
    <name type="scientific">Candidatus Merdiplasma excrementigallinarum</name>
    <dbReference type="NCBI Taxonomy" id="2840864"/>
    <lineage>
        <taxon>Bacteria</taxon>
        <taxon>Bacillati</taxon>
        <taxon>Bacillota</taxon>
        <taxon>Clostridia</taxon>
        <taxon>Lachnospirales</taxon>
        <taxon>Lachnospiraceae</taxon>
        <taxon>Lachnospiraceae incertae sedis</taxon>
        <taxon>Candidatus Merdiplasma</taxon>
    </lineage>
</organism>
<dbReference type="SMART" id="SM00267">
    <property type="entry name" value="GGDEF"/>
    <property type="match status" value="1"/>
</dbReference>
<dbReference type="Pfam" id="PF00990">
    <property type="entry name" value="GGDEF"/>
    <property type="match status" value="1"/>
</dbReference>
<feature type="transmembrane region" description="Helical" evidence="1">
    <location>
        <begin position="18"/>
        <end position="37"/>
    </location>
</feature>
<gene>
    <name evidence="3" type="ORF">IAC80_01910</name>
</gene>
<dbReference type="GO" id="GO:0052621">
    <property type="term" value="F:diguanylate cyclase activity"/>
    <property type="evidence" value="ECO:0007669"/>
    <property type="project" value="TreeGrafter"/>
</dbReference>
<reference evidence="3" key="1">
    <citation type="submission" date="2020-10" db="EMBL/GenBank/DDBJ databases">
        <authorList>
            <person name="Gilroy R."/>
        </authorList>
    </citation>
    <scope>NUCLEOTIDE SEQUENCE</scope>
    <source>
        <strain evidence="3">ChiBcec6-7307</strain>
    </source>
</reference>
<dbReference type="SUPFAM" id="SSF55073">
    <property type="entry name" value="Nucleotide cyclase"/>
    <property type="match status" value="1"/>
</dbReference>
<dbReference type="Gene3D" id="1.10.1760.20">
    <property type="match status" value="1"/>
</dbReference>
<dbReference type="Gene3D" id="3.30.70.270">
    <property type="match status" value="1"/>
</dbReference>
<dbReference type="InterPro" id="IPR043128">
    <property type="entry name" value="Rev_trsase/Diguanyl_cyclase"/>
</dbReference>
<evidence type="ECO:0000313" key="3">
    <source>
        <dbReference type="EMBL" id="HIV22674.1"/>
    </source>
</evidence>
<feature type="transmembrane region" description="Helical" evidence="1">
    <location>
        <begin position="176"/>
        <end position="193"/>
    </location>
</feature>
<dbReference type="GO" id="GO:0022857">
    <property type="term" value="F:transmembrane transporter activity"/>
    <property type="evidence" value="ECO:0007669"/>
    <property type="project" value="InterPro"/>
</dbReference>
<dbReference type="InterPro" id="IPR000160">
    <property type="entry name" value="GGDEF_dom"/>
</dbReference>
<evidence type="ECO:0000259" key="2">
    <source>
        <dbReference type="PROSITE" id="PS50887"/>
    </source>
</evidence>
<keyword evidence="1" id="KW-0472">Membrane</keyword>
<comment type="caution">
    <text evidence="3">The sequence shown here is derived from an EMBL/GenBank/DDBJ whole genome shotgun (WGS) entry which is preliminary data.</text>
</comment>
<feature type="transmembrane region" description="Helical" evidence="1">
    <location>
        <begin position="43"/>
        <end position="59"/>
    </location>
</feature>
<name>A0A9D1T7F7_9FIRM</name>
<feature type="transmembrane region" description="Helical" evidence="1">
    <location>
        <begin position="100"/>
        <end position="121"/>
    </location>
</feature>
<dbReference type="NCBIfam" id="TIGR00254">
    <property type="entry name" value="GGDEF"/>
    <property type="match status" value="1"/>
</dbReference>
<feature type="transmembrane region" description="Helical" evidence="1">
    <location>
        <begin position="269"/>
        <end position="289"/>
    </location>
</feature>
<proteinExistence type="predicted"/>
<sequence>MSRSYSAKTRKRMPSRLYLLWAMISIELLMSFSSLGYIHIDPISLTFAYIPVLLTGCLMGPREAAAVGAVFGLASMWKASAFYVGAGDAVFSPFMSGKPLASLILSVGTRTLFGFITGLLYQGAKKSRHPVAGILAVSTVGRVIHTFLVYTCMGLFFPESGRNAASTLNDIRRWDFLLFAVIVDVLAVLCYLFQQSDQARDLKHRIETVDHLHSLVMQHKKRMSGLIALLVFAIGSVAVYFTNRIGQVMSWYGIHLTEETSYDLVHLQIQFFLGIISLVFLVLLVISLYQKNYNCLYYEARLDGLTGIPGRSLFFQMGEQMLTNMNFSGHSKMAGCFIILDLDDFKEINDCFGHPAGDQVLKAVADQLKNLFDANGILGRLGGDEFVALIHEPLSRTELEQKIESLKEHLHQLQTRQEKVTCSIGVIPIEKQYSIDELYRSADRLLYEAKKKGKNQSVFGYRFEDHEQ</sequence>